<feature type="domain" description="ABC transmembrane type-1" evidence="9">
    <location>
        <begin position="56"/>
        <end position="264"/>
    </location>
</feature>
<evidence type="ECO:0000259" key="9">
    <source>
        <dbReference type="PROSITE" id="PS50928"/>
    </source>
</evidence>
<evidence type="ECO:0000313" key="10">
    <source>
        <dbReference type="EMBL" id="RNB90027.1"/>
    </source>
</evidence>
<sequence length="277" mass="30991">MALLPAALWALFFLFIPYILIFINSFWKLENSQIAHVFNVMNYVTIFTNPLYFGTLLKTLGIALLVTALALLISYPLAYVLAFKVGQRWKMILYVMVIIPLWTSYLVRAFAWKVILGTDGILNNFLLWLGVIDQPMTLFLYSPFAVIITLTHIFVPFVLMPIYASLEHMPKDLIEASKDLGANRFKTFFHIVFPLSLPGVLAGCTMAFVLSMGDFIAPVLIGGPDGIMIANIVVSLFGAAYNWPLGSAIGIIILLLVIGVLEVTERMEKRYGSVTQR</sequence>
<evidence type="ECO:0000256" key="7">
    <source>
        <dbReference type="ARBA" id="ARBA00023136"/>
    </source>
</evidence>
<comment type="caution">
    <text evidence="10">The sequence shown here is derived from an EMBL/GenBank/DDBJ whole genome shotgun (WGS) entry which is preliminary data.</text>
</comment>
<dbReference type="PANTHER" id="PTHR42929">
    <property type="entry name" value="INNER MEMBRANE ABC TRANSPORTER PERMEASE PROTEIN YDCU-RELATED-RELATED"/>
    <property type="match status" value="1"/>
</dbReference>
<protein>
    <submittedName>
        <fullName evidence="10">ABC transporter permease</fullName>
    </submittedName>
</protein>
<dbReference type="Pfam" id="PF00528">
    <property type="entry name" value="BPD_transp_1"/>
    <property type="match status" value="1"/>
</dbReference>
<feature type="transmembrane region" description="Helical" evidence="8">
    <location>
        <begin position="188"/>
        <end position="210"/>
    </location>
</feature>
<keyword evidence="3 8" id="KW-0813">Transport</keyword>
<proteinExistence type="inferred from homology"/>
<keyword evidence="4" id="KW-1003">Cell membrane</keyword>
<dbReference type="Proteomes" id="UP000271031">
    <property type="component" value="Unassembled WGS sequence"/>
</dbReference>
<keyword evidence="7 8" id="KW-0472">Membrane</keyword>
<feature type="transmembrane region" description="Helical" evidence="8">
    <location>
        <begin position="243"/>
        <end position="261"/>
    </location>
</feature>
<dbReference type="SUPFAM" id="SSF161098">
    <property type="entry name" value="MetI-like"/>
    <property type="match status" value="1"/>
</dbReference>
<keyword evidence="6 8" id="KW-1133">Transmembrane helix</keyword>
<feature type="transmembrane region" description="Helical" evidence="8">
    <location>
        <begin position="138"/>
        <end position="163"/>
    </location>
</feature>
<dbReference type="PANTHER" id="PTHR42929:SF1">
    <property type="entry name" value="INNER MEMBRANE ABC TRANSPORTER PERMEASE PROTEIN YDCU-RELATED"/>
    <property type="match status" value="1"/>
</dbReference>
<evidence type="ECO:0000256" key="1">
    <source>
        <dbReference type="ARBA" id="ARBA00004651"/>
    </source>
</evidence>
<evidence type="ECO:0000256" key="6">
    <source>
        <dbReference type="ARBA" id="ARBA00022989"/>
    </source>
</evidence>
<evidence type="ECO:0000256" key="3">
    <source>
        <dbReference type="ARBA" id="ARBA00022448"/>
    </source>
</evidence>
<comment type="similarity">
    <text evidence="2">Belongs to the binding-protein-dependent transport system permease family. CysTW subfamily.</text>
</comment>
<name>A0A3M8DSS2_9BACL</name>
<feature type="transmembrane region" description="Helical" evidence="8">
    <location>
        <begin position="6"/>
        <end position="27"/>
    </location>
</feature>
<evidence type="ECO:0000256" key="5">
    <source>
        <dbReference type="ARBA" id="ARBA00022692"/>
    </source>
</evidence>
<feature type="transmembrane region" description="Helical" evidence="8">
    <location>
        <begin position="91"/>
        <end position="108"/>
    </location>
</feature>
<evidence type="ECO:0000256" key="4">
    <source>
        <dbReference type="ARBA" id="ARBA00022475"/>
    </source>
</evidence>
<keyword evidence="11" id="KW-1185">Reference proteome</keyword>
<reference evidence="10 11" key="1">
    <citation type="submission" date="2018-10" db="EMBL/GenBank/DDBJ databases">
        <title>Phylogenomics of Brevibacillus.</title>
        <authorList>
            <person name="Dunlap C."/>
        </authorList>
    </citation>
    <scope>NUCLEOTIDE SEQUENCE [LARGE SCALE GENOMIC DNA]</scope>
    <source>
        <strain evidence="10 11">JCM 15716</strain>
    </source>
</reference>
<dbReference type="EMBL" id="RHHQ01000008">
    <property type="protein sequence ID" value="RNB90027.1"/>
    <property type="molecule type" value="Genomic_DNA"/>
</dbReference>
<gene>
    <name evidence="10" type="ORF">EDM56_11365</name>
</gene>
<keyword evidence="5 8" id="KW-0812">Transmembrane</keyword>
<evidence type="ECO:0000313" key="11">
    <source>
        <dbReference type="Proteomes" id="UP000271031"/>
    </source>
</evidence>
<comment type="subcellular location">
    <subcellularLocation>
        <location evidence="1 8">Cell membrane</location>
        <topology evidence="1 8">Multi-pass membrane protein</topology>
    </subcellularLocation>
</comment>
<dbReference type="OrthoDB" id="9807047at2"/>
<dbReference type="InterPro" id="IPR035906">
    <property type="entry name" value="MetI-like_sf"/>
</dbReference>
<evidence type="ECO:0000256" key="8">
    <source>
        <dbReference type="RuleBase" id="RU363032"/>
    </source>
</evidence>
<dbReference type="InterPro" id="IPR000515">
    <property type="entry name" value="MetI-like"/>
</dbReference>
<dbReference type="PROSITE" id="PS50928">
    <property type="entry name" value="ABC_TM1"/>
    <property type="match status" value="1"/>
</dbReference>
<feature type="transmembrane region" description="Helical" evidence="8">
    <location>
        <begin position="34"/>
        <end position="53"/>
    </location>
</feature>
<dbReference type="GO" id="GO:0005886">
    <property type="term" value="C:plasma membrane"/>
    <property type="evidence" value="ECO:0007669"/>
    <property type="project" value="UniProtKB-SubCell"/>
</dbReference>
<organism evidence="10 11">
    <name type="scientific">Brevibacillus fluminis</name>
    <dbReference type="NCBI Taxonomy" id="511487"/>
    <lineage>
        <taxon>Bacteria</taxon>
        <taxon>Bacillati</taxon>
        <taxon>Bacillota</taxon>
        <taxon>Bacilli</taxon>
        <taxon>Bacillales</taxon>
        <taxon>Paenibacillaceae</taxon>
        <taxon>Brevibacillus</taxon>
    </lineage>
</organism>
<dbReference type="Gene3D" id="1.10.3720.10">
    <property type="entry name" value="MetI-like"/>
    <property type="match status" value="1"/>
</dbReference>
<dbReference type="CDD" id="cd06261">
    <property type="entry name" value="TM_PBP2"/>
    <property type="match status" value="1"/>
</dbReference>
<accession>A0A3M8DSS2</accession>
<dbReference type="GO" id="GO:0055085">
    <property type="term" value="P:transmembrane transport"/>
    <property type="evidence" value="ECO:0007669"/>
    <property type="project" value="InterPro"/>
</dbReference>
<dbReference type="AlphaFoldDB" id="A0A3M8DSS2"/>
<feature type="transmembrane region" description="Helical" evidence="8">
    <location>
        <begin position="59"/>
        <end position="79"/>
    </location>
</feature>
<evidence type="ECO:0000256" key="2">
    <source>
        <dbReference type="ARBA" id="ARBA00007069"/>
    </source>
</evidence>